<dbReference type="OMA" id="CNPRGYI"/>
<dbReference type="GeneID" id="63708704"/>
<feature type="domain" description="Calcineurin-like phosphoesterase" evidence="1">
    <location>
        <begin position="43"/>
        <end position="233"/>
    </location>
</feature>
<protein>
    <recommendedName>
        <fullName evidence="1">Calcineurin-like phosphoesterase domain-containing protein</fullName>
    </recommendedName>
</protein>
<dbReference type="SUPFAM" id="SSF56300">
    <property type="entry name" value="Metallo-dependent phosphatases"/>
    <property type="match status" value="1"/>
</dbReference>
<dbReference type="Gene3D" id="3.60.21.10">
    <property type="match status" value="1"/>
</dbReference>
<dbReference type="Pfam" id="PF00149">
    <property type="entry name" value="Metallophos"/>
    <property type="match status" value="1"/>
</dbReference>
<evidence type="ECO:0000259" key="1">
    <source>
        <dbReference type="Pfam" id="PF00149"/>
    </source>
</evidence>
<evidence type="ECO:0000313" key="3">
    <source>
        <dbReference type="Proteomes" id="UP000070168"/>
    </source>
</evidence>
<comment type="caution">
    <text evidence="2">The sequence shown here is derived from an EMBL/GenBank/DDBJ whole genome shotgun (WGS) entry which is preliminary data.</text>
</comment>
<sequence>MALQTIRSLFQKPSSPSVSFQILSDLHLEISQEYSFEIPVCSKYLILAGDIGRLEDYDKYRDFLQIQTSKFELVFLALGNHEFYETTFNTGLEKAKHLEKEPCMKNRLVLLHQRRYDIPDSNITILGCTLWSRIPQKSADIVHYRISDFQKIKEWSVEQHNNAHDSDLTWLKSEIRARNDEKRTILVVTHHAPSLQRTSSPVHAKNGWRFAFGSDLLSLSWGGVRTWVFGHTHYTTEFRKGGITVVSNQRGYVLPWTTEAVNFDVKRVVWV</sequence>
<name>A0A135LL66_PENPA</name>
<dbReference type="AlphaFoldDB" id="A0A135LL66"/>
<proteinExistence type="predicted"/>
<gene>
    <name evidence="2" type="ORF">PGRI_056910</name>
</gene>
<accession>A0A135LL66</accession>
<dbReference type="PANTHER" id="PTHR37844:SF2">
    <property type="entry name" value="SER_THR PROTEIN PHOSPHATASE SUPERFAMILY (AFU_ORTHOLOGUE AFUA_1G14840)"/>
    <property type="match status" value="1"/>
</dbReference>
<dbReference type="PANTHER" id="PTHR37844">
    <property type="entry name" value="SER/THR PROTEIN PHOSPHATASE SUPERFAMILY (AFU_ORTHOLOGUE AFUA_1G14840)"/>
    <property type="match status" value="1"/>
</dbReference>
<evidence type="ECO:0000313" key="2">
    <source>
        <dbReference type="EMBL" id="KXG49723.1"/>
    </source>
</evidence>
<reference evidence="2 3" key="1">
    <citation type="journal article" date="2016" name="BMC Genomics">
        <title>Genome sequencing and secondary metabolism of the postharvest pathogen Penicillium griseofulvum.</title>
        <authorList>
            <person name="Banani H."/>
            <person name="Marcet-Houben M."/>
            <person name="Ballester A.R."/>
            <person name="Abbruscato P."/>
            <person name="Gonzalez-Candelas L."/>
            <person name="Gabaldon T."/>
            <person name="Spadaro D."/>
        </authorList>
    </citation>
    <scope>NUCLEOTIDE SEQUENCE [LARGE SCALE GENOMIC DNA]</scope>
    <source>
        <strain evidence="2 3">PG3</strain>
    </source>
</reference>
<dbReference type="EMBL" id="LHQR01000048">
    <property type="protein sequence ID" value="KXG49723.1"/>
    <property type="molecule type" value="Genomic_DNA"/>
</dbReference>
<dbReference type="InterPro" id="IPR029052">
    <property type="entry name" value="Metallo-depent_PP-like"/>
</dbReference>
<organism evidence="2 3">
    <name type="scientific">Penicillium patulum</name>
    <name type="common">Penicillium griseofulvum</name>
    <dbReference type="NCBI Taxonomy" id="5078"/>
    <lineage>
        <taxon>Eukaryota</taxon>
        <taxon>Fungi</taxon>
        <taxon>Dikarya</taxon>
        <taxon>Ascomycota</taxon>
        <taxon>Pezizomycotina</taxon>
        <taxon>Eurotiomycetes</taxon>
        <taxon>Eurotiomycetidae</taxon>
        <taxon>Eurotiales</taxon>
        <taxon>Aspergillaceae</taxon>
        <taxon>Penicillium</taxon>
    </lineage>
</organism>
<dbReference type="InterPro" id="IPR004843">
    <property type="entry name" value="Calcineurin-like_PHP"/>
</dbReference>
<dbReference type="GO" id="GO:0016787">
    <property type="term" value="F:hydrolase activity"/>
    <property type="evidence" value="ECO:0007669"/>
    <property type="project" value="InterPro"/>
</dbReference>
<keyword evidence="3" id="KW-1185">Reference proteome</keyword>
<dbReference type="Proteomes" id="UP000070168">
    <property type="component" value="Unassembled WGS sequence"/>
</dbReference>
<dbReference type="OrthoDB" id="550558at2759"/>
<dbReference type="RefSeq" id="XP_040648259.1">
    <property type="nucleotide sequence ID" value="XM_040793404.1"/>
</dbReference>